<protein>
    <submittedName>
        <fullName evidence="1">Uncharacterized protein</fullName>
    </submittedName>
</protein>
<accession>A0A9P6T883</accession>
<evidence type="ECO:0000313" key="2">
    <source>
        <dbReference type="Proteomes" id="UP000886653"/>
    </source>
</evidence>
<proteinExistence type="predicted"/>
<evidence type="ECO:0000313" key="1">
    <source>
        <dbReference type="EMBL" id="KAG0142746.1"/>
    </source>
</evidence>
<sequence length="310" mass="34296">MGGTVVARIDGGTDVFELLVGRLQRHRQTLMTDDRWSVTIRSYRQPTPPVVEQSFKSFVDSTTNPHQRWDSQDIISSTGLKLRQRIMHTVRNSAGPEGLVVMIEDGNAPTRTNWETKSRERKIEISRRKITQATAIANSQPTQITNGIEGPIVSAINQSETSNSMLNPLTLIEKEEPIKDISTALESSSVLLDDGDGFVDLPPEPPNHFRVTMASFPDSFDQLLSNSLVTSQPDPNPSLWIARSQTIWIHGSIWGLYSTHLGLNNSKSDPDSLTLDGQTPPDYWIRLGKVVNKGASNSSVSLPWAILEAS</sequence>
<gene>
    <name evidence="1" type="ORF">CROQUDRAFT_49866</name>
</gene>
<dbReference type="OrthoDB" id="2502964at2759"/>
<keyword evidence="2" id="KW-1185">Reference proteome</keyword>
<name>A0A9P6T883_9BASI</name>
<dbReference type="Proteomes" id="UP000886653">
    <property type="component" value="Unassembled WGS sequence"/>
</dbReference>
<dbReference type="EMBL" id="MU167339">
    <property type="protein sequence ID" value="KAG0142746.1"/>
    <property type="molecule type" value="Genomic_DNA"/>
</dbReference>
<dbReference type="AlphaFoldDB" id="A0A9P6T883"/>
<organism evidence="1 2">
    <name type="scientific">Cronartium quercuum f. sp. fusiforme G11</name>
    <dbReference type="NCBI Taxonomy" id="708437"/>
    <lineage>
        <taxon>Eukaryota</taxon>
        <taxon>Fungi</taxon>
        <taxon>Dikarya</taxon>
        <taxon>Basidiomycota</taxon>
        <taxon>Pucciniomycotina</taxon>
        <taxon>Pucciniomycetes</taxon>
        <taxon>Pucciniales</taxon>
        <taxon>Coleosporiaceae</taxon>
        <taxon>Cronartium</taxon>
    </lineage>
</organism>
<reference evidence="1" key="1">
    <citation type="submission" date="2013-11" db="EMBL/GenBank/DDBJ databases">
        <title>Genome sequence of the fusiform rust pathogen reveals effectors for host alternation and coevolution with pine.</title>
        <authorList>
            <consortium name="DOE Joint Genome Institute"/>
            <person name="Smith K."/>
            <person name="Pendleton A."/>
            <person name="Kubisiak T."/>
            <person name="Anderson C."/>
            <person name="Salamov A."/>
            <person name="Aerts A."/>
            <person name="Riley R."/>
            <person name="Clum A."/>
            <person name="Lindquist E."/>
            <person name="Ence D."/>
            <person name="Campbell M."/>
            <person name="Kronenberg Z."/>
            <person name="Feau N."/>
            <person name="Dhillon B."/>
            <person name="Hamelin R."/>
            <person name="Burleigh J."/>
            <person name="Smith J."/>
            <person name="Yandell M."/>
            <person name="Nelson C."/>
            <person name="Grigoriev I."/>
            <person name="Davis J."/>
        </authorList>
    </citation>
    <scope>NUCLEOTIDE SEQUENCE</scope>
    <source>
        <strain evidence="1">G11</strain>
    </source>
</reference>
<comment type="caution">
    <text evidence="1">The sequence shown here is derived from an EMBL/GenBank/DDBJ whole genome shotgun (WGS) entry which is preliminary data.</text>
</comment>